<proteinExistence type="predicted"/>
<sequence length="97" mass="10672">MLAVSLRGATNPLTILLLLVELVHDFFDFCSTLSQQDDFIFQDGDHLARLAAWSCQEGNTGNGQFTCGEPTKKLWCLPLGYIEFKMAMGGEDTPCAP</sequence>
<feature type="chain" id="PRO_5045793571" evidence="1">
    <location>
        <begin position="26"/>
        <end position="97"/>
    </location>
</feature>
<evidence type="ECO:0000313" key="2">
    <source>
        <dbReference type="EMBL" id="KAK8486400.1"/>
    </source>
</evidence>
<feature type="signal peptide" evidence="1">
    <location>
        <begin position="1"/>
        <end position="25"/>
    </location>
</feature>
<reference evidence="2 3" key="1">
    <citation type="journal article" date="2024" name="G3 (Bethesda)">
        <title>Genome assembly of Hibiscus sabdariffa L. provides insights into metabolisms of medicinal natural products.</title>
        <authorList>
            <person name="Kim T."/>
        </authorList>
    </citation>
    <scope>NUCLEOTIDE SEQUENCE [LARGE SCALE GENOMIC DNA]</scope>
    <source>
        <strain evidence="2">TK-2024</strain>
        <tissue evidence="2">Old leaves</tissue>
    </source>
</reference>
<gene>
    <name evidence="2" type="ORF">V6N12_030486</name>
</gene>
<protein>
    <submittedName>
        <fullName evidence="2">Uncharacterized protein</fullName>
    </submittedName>
</protein>
<evidence type="ECO:0000313" key="3">
    <source>
        <dbReference type="Proteomes" id="UP001472677"/>
    </source>
</evidence>
<dbReference type="EMBL" id="JBBPBM010001174">
    <property type="protein sequence ID" value="KAK8486400.1"/>
    <property type="molecule type" value="Genomic_DNA"/>
</dbReference>
<dbReference type="Proteomes" id="UP001472677">
    <property type="component" value="Unassembled WGS sequence"/>
</dbReference>
<name>A0ABR2A069_9ROSI</name>
<evidence type="ECO:0000256" key="1">
    <source>
        <dbReference type="SAM" id="SignalP"/>
    </source>
</evidence>
<comment type="caution">
    <text evidence="2">The sequence shown here is derived from an EMBL/GenBank/DDBJ whole genome shotgun (WGS) entry which is preliminary data.</text>
</comment>
<accession>A0ABR2A069</accession>
<keyword evidence="3" id="KW-1185">Reference proteome</keyword>
<organism evidence="2 3">
    <name type="scientific">Hibiscus sabdariffa</name>
    <name type="common">roselle</name>
    <dbReference type="NCBI Taxonomy" id="183260"/>
    <lineage>
        <taxon>Eukaryota</taxon>
        <taxon>Viridiplantae</taxon>
        <taxon>Streptophyta</taxon>
        <taxon>Embryophyta</taxon>
        <taxon>Tracheophyta</taxon>
        <taxon>Spermatophyta</taxon>
        <taxon>Magnoliopsida</taxon>
        <taxon>eudicotyledons</taxon>
        <taxon>Gunneridae</taxon>
        <taxon>Pentapetalae</taxon>
        <taxon>rosids</taxon>
        <taxon>malvids</taxon>
        <taxon>Malvales</taxon>
        <taxon>Malvaceae</taxon>
        <taxon>Malvoideae</taxon>
        <taxon>Hibiscus</taxon>
    </lineage>
</organism>
<keyword evidence="1" id="KW-0732">Signal</keyword>